<dbReference type="AlphaFoldDB" id="A0A0F4U3E5"/>
<proteinExistence type="predicted"/>
<organism evidence="1 2">
    <name type="scientific">Pseudomonas fluorescens</name>
    <dbReference type="NCBI Taxonomy" id="294"/>
    <lineage>
        <taxon>Bacteria</taxon>
        <taxon>Pseudomonadati</taxon>
        <taxon>Pseudomonadota</taxon>
        <taxon>Gammaproteobacteria</taxon>
        <taxon>Pseudomonadales</taxon>
        <taxon>Pseudomonadaceae</taxon>
        <taxon>Pseudomonas</taxon>
    </lineage>
</organism>
<reference evidence="1 2" key="1">
    <citation type="submission" date="2015-03" db="EMBL/GenBank/DDBJ databases">
        <title>Comparative genomics of Pseudomonas insights into diversity of traits involved in vanlence and defense.</title>
        <authorList>
            <person name="Qin Y."/>
        </authorList>
    </citation>
    <scope>NUCLEOTIDE SEQUENCE [LARGE SCALE GENOMIC DNA]</scope>
    <source>
        <strain evidence="1 2">C8</strain>
    </source>
</reference>
<sequence length="67" mass="8059">MRQNHLFFVFMQVFYLQMIFSATKQREIFFLAGPMIVVGQDFFYRTKSVSSLQEIHKIERRSHDPSV</sequence>
<accession>A0A0F4U3E5</accession>
<comment type="caution">
    <text evidence="1">The sequence shown here is derived from an EMBL/GenBank/DDBJ whole genome shotgun (WGS) entry which is preliminary data.</text>
</comment>
<dbReference type="EMBL" id="LACC01000002">
    <property type="protein sequence ID" value="KJZ50889.1"/>
    <property type="molecule type" value="Genomic_DNA"/>
</dbReference>
<evidence type="ECO:0000313" key="1">
    <source>
        <dbReference type="EMBL" id="KJZ50889.1"/>
    </source>
</evidence>
<dbReference type="Proteomes" id="UP000033588">
    <property type="component" value="Unassembled WGS sequence"/>
</dbReference>
<protein>
    <submittedName>
        <fullName evidence="1">Uncharacterized protein</fullName>
    </submittedName>
</protein>
<gene>
    <name evidence="1" type="ORF">VC35_01520</name>
</gene>
<name>A0A0F4U3E5_PSEFL</name>
<evidence type="ECO:0000313" key="2">
    <source>
        <dbReference type="Proteomes" id="UP000033588"/>
    </source>
</evidence>